<dbReference type="Proteomes" id="UP000829992">
    <property type="component" value="Chromosome"/>
</dbReference>
<protein>
    <submittedName>
        <fullName evidence="1">YjzC family protein</fullName>
    </submittedName>
</protein>
<accession>A0ABY4Q689</accession>
<proteinExistence type="predicted"/>
<gene>
    <name evidence="1" type="ORF">M4V62_42250</name>
</gene>
<name>A0ABY4Q689_9ACTN</name>
<reference evidence="1 2" key="1">
    <citation type="submission" date="2022-05" db="EMBL/GenBank/DDBJ databases">
        <authorList>
            <person name="Zhou X."/>
            <person name="Li K."/>
            <person name="Man Y."/>
        </authorList>
    </citation>
    <scope>NUCLEOTIDE SEQUENCE [LARGE SCALE GENOMIC DNA]</scope>
    <source>
        <strain evidence="1 2">MS405</strain>
    </source>
</reference>
<dbReference type="EMBL" id="CP097289">
    <property type="protein sequence ID" value="UQT61169.1"/>
    <property type="molecule type" value="Genomic_DNA"/>
</dbReference>
<evidence type="ECO:0000313" key="1">
    <source>
        <dbReference type="EMBL" id="UQT61169.1"/>
    </source>
</evidence>
<dbReference type="RefSeq" id="WP_249592501.1">
    <property type="nucleotide sequence ID" value="NZ_BAAAQL010000038.1"/>
</dbReference>
<evidence type="ECO:0000313" key="2">
    <source>
        <dbReference type="Proteomes" id="UP000829992"/>
    </source>
</evidence>
<sequence length="61" mass="6734">MSENEEQVHRPGEIVPESGIYECECGEHHRYSADVRGHRFPPLSAACTGSGWKLVIAAHDS</sequence>
<keyword evidence="2" id="KW-1185">Reference proteome</keyword>
<organism evidence="1 2">
    <name type="scientific">Streptomyces durmitorensis</name>
    <dbReference type="NCBI Taxonomy" id="319947"/>
    <lineage>
        <taxon>Bacteria</taxon>
        <taxon>Bacillati</taxon>
        <taxon>Actinomycetota</taxon>
        <taxon>Actinomycetes</taxon>
        <taxon>Kitasatosporales</taxon>
        <taxon>Streptomycetaceae</taxon>
        <taxon>Streptomyces</taxon>
    </lineage>
</organism>